<evidence type="ECO:0000256" key="4">
    <source>
        <dbReference type="ARBA" id="ARBA00022833"/>
    </source>
</evidence>
<dbReference type="PANTHER" id="PTHR11644">
    <property type="entry name" value="CYTIDINE DEAMINASE"/>
    <property type="match status" value="1"/>
</dbReference>
<evidence type="ECO:0000313" key="6">
    <source>
        <dbReference type="EMBL" id="MBC6468820.1"/>
    </source>
</evidence>
<keyword evidence="3" id="KW-0378">Hydrolase</keyword>
<dbReference type="InterPro" id="IPR050202">
    <property type="entry name" value="Cyt/Deoxycyt_deaminase"/>
</dbReference>
<dbReference type="InterPro" id="IPR002125">
    <property type="entry name" value="CMP_dCMP_dom"/>
</dbReference>
<dbReference type="PANTHER" id="PTHR11644:SF2">
    <property type="entry name" value="CYTIDINE DEAMINASE"/>
    <property type="match status" value="1"/>
</dbReference>
<dbReference type="InterPro" id="IPR016192">
    <property type="entry name" value="APOBEC/CMP_deaminase_Zn-bd"/>
</dbReference>
<dbReference type="Pfam" id="PF00383">
    <property type="entry name" value="dCMP_cyt_deam_1"/>
    <property type="match status" value="1"/>
</dbReference>
<dbReference type="CDD" id="cd01283">
    <property type="entry name" value="cytidine_deaminase"/>
    <property type="match status" value="1"/>
</dbReference>
<dbReference type="EMBL" id="JABVEC010000021">
    <property type="protein sequence ID" value="MBC6468820.1"/>
    <property type="molecule type" value="Genomic_DNA"/>
</dbReference>
<dbReference type="SUPFAM" id="SSF53927">
    <property type="entry name" value="Cytidine deaminase-like"/>
    <property type="match status" value="1"/>
</dbReference>
<sequence length="146" mass="15638">MFVADGRAEVNPAVHGVDQELIYAAERVIRKYSADPNHTVAAAARARDGRIITGMNVTHFNGGPCAELVVIGAAAGQGAYDLDTIVAVGDRDRGVMPPCGRCRQTLIDYFPSIKVIIRTGTGFQAIPISELLPNSYVWADHQASTE</sequence>
<evidence type="ECO:0000259" key="5">
    <source>
        <dbReference type="PROSITE" id="PS51747"/>
    </source>
</evidence>
<evidence type="ECO:0000256" key="3">
    <source>
        <dbReference type="ARBA" id="ARBA00022801"/>
    </source>
</evidence>
<evidence type="ECO:0000256" key="2">
    <source>
        <dbReference type="ARBA" id="ARBA00022723"/>
    </source>
</evidence>
<proteinExistence type="inferred from homology"/>
<evidence type="ECO:0000313" key="7">
    <source>
        <dbReference type="Proteomes" id="UP000805614"/>
    </source>
</evidence>
<comment type="caution">
    <text evidence="6">The sequence shown here is derived from an EMBL/GenBank/DDBJ whole genome shotgun (WGS) entry which is preliminary data.</text>
</comment>
<dbReference type="PROSITE" id="PS00903">
    <property type="entry name" value="CYT_DCMP_DEAMINASES_1"/>
    <property type="match status" value="1"/>
</dbReference>
<protein>
    <submittedName>
        <fullName evidence="6">Cytidine deaminase</fullName>
    </submittedName>
</protein>
<evidence type="ECO:0000256" key="1">
    <source>
        <dbReference type="ARBA" id="ARBA00006576"/>
    </source>
</evidence>
<gene>
    <name evidence="6" type="ORF">HKK74_25475</name>
</gene>
<dbReference type="Proteomes" id="UP000805614">
    <property type="component" value="Unassembled WGS sequence"/>
</dbReference>
<feature type="domain" description="CMP/dCMP-type deaminase" evidence="5">
    <location>
        <begin position="17"/>
        <end position="139"/>
    </location>
</feature>
<keyword evidence="2" id="KW-0479">Metal-binding</keyword>
<reference evidence="6 7" key="1">
    <citation type="submission" date="2020-06" db="EMBL/GenBank/DDBJ databases">
        <title>Actinomadura xiongansis sp. nov., isolated from soil of Baiyangdian.</title>
        <authorList>
            <person name="Zhang X."/>
        </authorList>
    </citation>
    <scope>NUCLEOTIDE SEQUENCE [LARGE SCALE GENOMIC DNA]</scope>
    <source>
        <strain evidence="6 7">HBUM206468</strain>
    </source>
</reference>
<dbReference type="InterPro" id="IPR016193">
    <property type="entry name" value="Cytidine_deaminase-like"/>
</dbReference>
<dbReference type="Gene3D" id="3.40.140.10">
    <property type="entry name" value="Cytidine Deaminase, domain 2"/>
    <property type="match status" value="1"/>
</dbReference>
<accession>A0ABR7LWH0</accession>
<name>A0ABR7LWH0_9ACTN</name>
<keyword evidence="7" id="KW-1185">Reference proteome</keyword>
<comment type="similarity">
    <text evidence="1">Belongs to the cytidine and deoxycytidylate deaminase family.</text>
</comment>
<dbReference type="PROSITE" id="PS51747">
    <property type="entry name" value="CYT_DCMP_DEAMINASES_2"/>
    <property type="match status" value="1"/>
</dbReference>
<keyword evidence="4" id="KW-0862">Zinc</keyword>
<organism evidence="6 7">
    <name type="scientific">Actinomadura alba</name>
    <dbReference type="NCBI Taxonomy" id="406431"/>
    <lineage>
        <taxon>Bacteria</taxon>
        <taxon>Bacillati</taxon>
        <taxon>Actinomycetota</taxon>
        <taxon>Actinomycetes</taxon>
        <taxon>Streptosporangiales</taxon>
        <taxon>Thermomonosporaceae</taxon>
        <taxon>Actinomadura</taxon>
    </lineage>
</organism>